<accession>A0ABR8WN03</accession>
<dbReference type="InterPro" id="IPR000639">
    <property type="entry name" value="Epox_hydrolase-like"/>
</dbReference>
<protein>
    <submittedName>
        <fullName evidence="3">Alpha/beta hydrolase</fullName>
    </submittedName>
</protein>
<feature type="signal peptide" evidence="1">
    <location>
        <begin position="1"/>
        <end position="22"/>
    </location>
</feature>
<gene>
    <name evidence="3" type="ORF">H9628_08240</name>
</gene>
<dbReference type="Pfam" id="PF00561">
    <property type="entry name" value="Abhydrolase_1"/>
    <property type="match status" value="1"/>
</dbReference>
<keyword evidence="3" id="KW-0378">Hydrolase</keyword>
<dbReference type="Gene3D" id="3.40.50.1820">
    <property type="entry name" value="alpha/beta hydrolase"/>
    <property type="match status" value="1"/>
</dbReference>
<feature type="chain" id="PRO_5046187074" evidence="1">
    <location>
        <begin position="23"/>
        <end position="335"/>
    </location>
</feature>
<dbReference type="EMBL" id="JACSPS010000002">
    <property type="protein sequence ID" value="MBD8018460.1"/>
    <property type="molecule type" value="Genomic_DNA"/>
</dbReference>
<dbReference type="InterPro" id="IPR000073">
    <property type="entry name" value="AB_hydrolase_1"/>
</dbReference>
<proteinExistence type="predicted"/>
<dbReference type="InterPro" id="IPR050266">
    <property type="entry name" value="AB_hydrolase_sf"/>
</dbReference>
<dbReference type="InterPro" id="IPR029058">
    <property type="entry name" value="AB_hydrolase_fold"/>
</dbReference>
<name>A0ABR8WN03_9FLAO</name>
<evidence type="ECO:0000256" key="1">
    <source>
        <dbReference type="SAM" id="SignalP"/>
    </source>
</evidence>
<dbReference type="PRINTS" id="PR00111">
    <property type="entry name" value="ABHYDROLASE"/>
</dbReference>
<sequence>MKIQNFKFFTLLALLFYVTVYAQDVSKLQPLDAELSTVQYPFSVHFKRIVNQQQKLKMAYMDVLPAKPNGKTIVLLHGKNFNGYYFEETAIRLQQEGFRVIMPDQIGFGKSSKPLQFQYSFQQLAENTKSILDSLKIDRFALLGHSMGGMLATKMAVMYPENIDKLVLVNPIGLEDYRDFSPYQNIDKLYTSELKNTYDSYRDYQLKYYYDGKWKPEYDKWLNLLAGWTIHQDFPITVWNAALTTDMIYTQPVVQDFEKITSPTLLIIGTRDRTAIGKNNAPKEIQPLMGQYQNLGKQTHQKIKGSKLVELENVGHSPHIEVFGRFIQPLLDFIK</sequence>
<reference evidence="3 4" key="1">
    <citation type="submission" date="2020-08" db="EMBL/GenBank/DDBJ databases">
        <title>A Genomic Blueprint of the Chicken Gut Microbiome.</title>
        <authorList>
            <person name="Gilroy R."/>
            <person name="Ravi A."/>
            <person name="Getino M."/>
            <person name="Pursley I."/>
            <person name="Horton D.L."/>
            <person name="Alikhan N.-F."/>
            <person name="Baker D."/>
            <person name="Gharbi K."/>
            <person name="Hall N."/>
            <person name="Watson M."/>
            <person name="Adriaenssens E.M."/>
            <person name="Foster-Nyarko E."/>
            <person name="Jarju S."/>
            <person name="Secka A."/>
            <person name="Antonio M."/>
            <person name="Oren A."/>
            <person name="Chaudhuri R."/>
            <person name="La Ragione R.M."/>
            <person name="Hildebrand F."/>
            <person name="Pallen M.J."/>
        </authorList>
    </citation>
    <scope>NUCLEOTIDE SEQUENCE [LARGE SCALE GENOMIC DNA]</scope>
    <source>
        <strain evidence="3 4">Sa1CVA4</strain>
    </source>
</reference>
<evidence type="ECO:0000313" key="4">
    <source>
        <dbReference type="Proteomes" id="UP000626242"/>
    </source>
</evidence>
<evidence type="ECO:0000313" key="3">
    <source>
        <dbReference type="EMBL" id="MBD8018460.1"/>
    </source>
</evidence>
<comment type="caution">
    <text evidence="3">The sequence shown here is derived from an EMBL/GenBank/DDBJ whole genome shotgun (WGS) entry which is preliminary data.</text>
</comment>
<evidence type="ECO:0000259" key="2">
    <source>
        <dbReference type="Pfam" id="PF00561"/>
    </source>
</evidence>
<keyword evidence="1" id="KW-0732">Signal</keyword>
<feature type="domain" description="AB hydrolase-1" evidence="2">
    <location>
        <begin position="72"/>
        <end position="173"/>
    </location>
</feature>
<dbReference type="SUPFAM" id="SSF53474">
    <property type="entry name" value="alpha/beta-Hydrolases"/>
    <property type="match status" value="1"/>
</dbReference>
<dbReference type="RefSeq" id="WP_251833648.1">
    <property type="nucleotide sequence ID" value="NZ_JACSPS010000002.1"/>
</dbReference>
<dbReference type="PANTHER" id="PTHR43798:SF33">
    <property type="entry name" value="HYDROLASE, PUTATIVE (AFU_ORTHOLOGUE AFUA_2G14860)-RELATED"/>
    <property type="match status" value="1"/>
</dbReference>
<dbReference type="PANTHER" id="PTHR43798">
    <property type="entry name" value="MONOACYLGLYCEROL LIPASE"/>
    <property type="match status" value="1"/>
</dbReference>
<dbReference type="Proteomes" id="UP000626242">
    <property type="component" value="Unassembled WGS sequence"/>
</dbReference>
<dbReference type="GO" id="GO:0016787">
    <property type="term" value="F:hydrolase activity"/>
    <property type="evidence" value="ECO:0007669"/>
    <property type="project" value="UniProtKB-KW"/>
</dbReference>
<keyword evidence="4" id="KW-1185">Reference proteome</keyword>
<organism evidence="3 4">
    <name type="scientific">Kaistella pullorum</name>
    <dbReference type="NCBI Taxonomy" id="2763074"/>
    <lineage>
        <taxon>Bacteria</taxon>
        <taxon>Pseudomonadati</taxon>
        <taxon>Bacteroidota</taxon>
        <taxon>Flavobacteriia</taxon>
        <taxon>Flavobacteriales</taxon>
        <taxon>Weeksellaceae</taxon>
        <taxon>Chryseobacterium group</taxon>
        <taxon>Kaistella</taxon>
    </lineage>
</organism>
<dbReference type="PRINTS" id="PR00412">
    <property type="entry name" value="EPOXHYDRLASE"/>
</dbReference>